<gene>
    <name evidence="1" type="ORF">WA026_005391</name>
</gene>
<organism evidence="1 2">
    <name type="scientific">Henosepilachna vigintioctopunctata</name>
    <dbReference type="NCBI Taxonomy" id="420089"/>
    <lineage>
        <taxon>Eukaryota</taxon>
        <taxon>Metazoa</taxon>
        <taxon>Ecdysozoa</taxon>
        <taxon>Arthropoda</taxon>
        <taxon>Hexapoda</taxon>
        <taxon>Insecta</taxon>
        <taxon>Pterygota</taxon>
        <taxon>Neoptera</taxon>
        <taxon>Endopterygota</taxon>
        <taxon>Coleoptera</taxon>
        <taxon>Polyphaga</taxon>
        <taxon>Cucujiformia</taxon>
        <taxon>Coccinelloidea</taxon>
        <taxon>Coccinellidae</taxon>
        <taxon>Epilachninae</taxon>
        <taxon>Epilachnini</taxon>
        <taxon>Henosepilachna</taxon>
    </lineage>
</organism>
<dbReference type="PANTHER" id="PTHR13593:SF103">
    <property type="entry name" value="RE10370P"/>
    <property type="match status" value="1"/>
</dbReference>
<dbReference type="SUPFAM" id="SSF51695">
    <property type="entry name" value="PLC-like phosphodiesterases"/>
    <property type="match status" value="1"/>
</dbReference>
<name>A0AAW1TW57_9CUCU</name>
<comment type="caution">
    <text evidence="1">The sequence shown here is derived from an EMBL/GenBank/DDBJ whole genome shotgun (WGS) entry which is preliminary data.</text>
</comment>
<proteinExistence type="predicted"/>
<dbReference type="InterPro" id="IPR051057">
    <property type="entry name" value="PI-PLC_domain"/>
</dbReference>
<protein>
    <submittedName>
        <fullName evidence="1">Uncharacterized protein</fullName>
    </submittedName>
</protein>
<dbReference type="Proteomes" id="UP001431783">
    <property type="component" value="Unassembled WGS sequence"/>
</dbReference>
<evidence type="ECO:0000313" key="1">
    <source>
        <dbReference type="EMBL" id="KAK9874555.1"/>
    </source>
</evidence>
<sequence>MTRRESVYITVSSLKDAFIELNWDCTRNDRCTQPEFIALYNCDIRKSSDCEKHLYVKIRAREHPKGYYRTQIKFNLRELPGNWCFSSTYPGQPGPQNLPYWIASFTENHEILEIQSMRIQPTWMGDNTDSLGHQRIGKLIIPGTHNSACCGEAPFFTKDYVLNQDRTVYEQLVFGIRYLDLRVACYFEVDDRPAVQRVERVFDEIKKFLAKSPKEILIIDFHRFPRPKKWLDHLHEMFIHYTYNELGSIAYVRNSSVHPEGPTLNEIWAARKNIIFAHAEWCYTEKYLWLWPSIPHAWADTTCVSSLKQYLENFLNRDSTKNVIFHAIMAELTPTFKDVLLRRNKLRKLANDVNPNLTRWIMEWNDKVNIVTSDFFLGNDLINLAIYINTSR</sequence>
<dbReference type="GO" id="GO:0006629">
    <property type="term" value="P:lipid metabolic process"/>
    <property type="evidence" value="ECO:0007669"/>
    <property type="project" value="InterPro"/>
</dbReference>
<dbReference type="InterPro" id="IPR017946">
    <property type="entry name" value="PLC-like_Pdiesterase_TIM-brl"/>
</dbReference>
<keyword evidence="2" id="KW-1185">Reference proteome</keyword>
<dbReference type="Gene3D" id="3.20.20.190">
    <property type="entry name" value="Phosphatidylinositol (PI) phosphodiesterase"/>
    <property type="match status" value="1"/>
</dbReference>
<dbReference type="PANTHER" id="PTHR13593">
    <property type="match status" value="1"/>
</dbReference>
<reference evidence="1 2" key="1">
    <citation type="submission" date="2023-03" db="EMBL/GenBank/DDBJ databases">
        <title>Genome insight into feeding habits of ladybird beetles.</title>
        <authorList>
            <person name="Li H.-S."/>
            <person name="Huang Y.-H."/>
            <person name="Pang H."/>
        </authorList>
    </citation>
    <scope>NUCLEOTIDE SEQUENCE [LARGE SCALE GENOMIC DNA]</scope>
    <source>
        <strain evidence="1">SYSU_2023b</strain>
        <tissue evidence="1">Whole body</tissue>
    </source>
</reference>
<accession>A0AAW1TW57</accession>
<evidence type="ECO:0000313" key="2">
    <source>
        <dbReference type="Proteomes" id="UP001431783"/>
    </source>
</evidence>
<dbReference type="AlphaFoldDB" id="A0AAW1TW57"/>
<dbReference type="GO" id="GO:0008081">
    <property type="term" value="F:phosphoric diester hydrolase activity"/>
    <property type="evidence" value="ECO:0007669"/>
    <property type="project" value="InterPro"/>
</dbReference>
<dbReference type="EMBL" id="JARQZJ010000032">
    <property type="protein sequence ID" value="KAK9874555.1"/>
    <property type="molecule type" value="Genomic_DNA"/>
</dbReference>